<dbReference type="EMBL" id="VLLG01000002">
    <property type="protein sequence ID" value="TWI91221.1"/>
    <property type="molecule type" value="Genomic_DNA"/>
</dbReference>
<evidence type="ECO:0000259" key="1">
    <source>
        <dbReference type="PROSITE" id="PS51186"/>
    </source>
</evidence>
<dbReference type="InterPro" id="IPR016181">
    <property type="entry name" value="Acyl_CoA_acyltransferase"/>
</dbReference>
<dbReference type="PANTHER" id="PTHR43415:SF3">
    <property type="entry name" value="GNAT-FAMILY ACETYLTRANSFERASE"/>
    <property type="match status" value="1"/>
</dbReference>
<keyword evidence="3" id="KW-1185">Reference proteome</keyword>
<dbReference type="PANTHER" id="PTHR43415">
    <property type="entry name" value="SPERMIDINE N(1)-ACETYLTRANSFERASE"/>
    <property type="match status" value="1"/>
</dbReference>
<dbReference type="GO" id="GO:0016747">
    <property type="term" value="F:acyltransferase activity, transferring groups other than amino-acyl groups"/>
    <property type="evidence" value="ECO:0007669"/>
    <property type="project" value="InterPro"/>
</dbReference>
<sequence>MRHFLPNGQELLIRPATLEDAPALLQNFRRMVQETDFLMYTMMEAQSLDVQSERGFIQSFADNSRHLLLLAEVEGDIAGSVSVRQSAFRKQQHMGEMGIAVRHAFWNMGIGRRLMTAMLRWAAEHPVMEIIYFNVLANNEKAIQLYRNFDFIECGRQPAGIRQPDGTYVDLVHMYKRVK</sequence>
<evidence type="ECO:0000313" key="3">
    <source>
        <dbReference type="Proteomes" id="UP000316778"/>
    </source>
</evidence>
<dbReference type="PROSITE" id="PS51186">
    <property type="entry name" value="GNAT"/>
    <property type="match status" value="1"/>
</dbReference>
<dbReference type="InterPro" id="IPR000182">
    <property type="entry name" value="GNAT_dom"/>
</dbReference>
<dbReference type="CDD" id="cd04301">
    <property type="entry name" value="NAT_SF"/>
    <property type="match status" value="1"/>
</dbReference>
<dbReference type="Gene3D" id="3.40.630.30">
    <property type="match status" value="1"/>
</dbReference>
<protein>
    <submittedName>
        <fullName evidence="2">RimJ/RimL family protein N-acetyltransferase</fullName>
    </submittedName>
</protein>
<evidence type="ECO:0000313" key="2">
    <source>
        <dbReference type="EMBL" id="TWI91221.1"/>
    </source>
</evidence>
<organism evidence="2 3">
    <name type="scientific">Chitinophaga japonensis</name>
    <name type="common">Flexibacter japonensis</name>
    <dbReference type="NCBI Taxonomy" id="104662"/>
    <lineage>
        <taxon>Bacteria</taxon>
        <taxon>Pseudomonadati</taxon>
        <taxon>Bacteroidota</taxon>
        <taxon>Chitinophagia</taxon>
        <taxon>Chitinophagales</taxon>
        <taxon>Chitinophagaceae</taxon>
        <taxon>Chitinophaga</taxon>
    </lineage>
</organism>
<dbReference type="Proteomes" id="UP000316778">
    <property type="component" value="Unassembled WGS sequence"/>
</dbReference>
<dbReference type="SUPFAM" id="SSF55729">
    <property type="entry name" value="Acyl-CoA N-acyltransferases (Nat)"/>
    <property type="match status" value="1"/>
</dbReference>
<dbReference type="Pfam" id="PF00583">
    <property type="entry name" value="Acetyltransf_1"/>
    <property type="match status" value="1"/>
</dbReference>
<gene>
    <name evidence="2" type="ORF">LX66_0586</name>
</gene>
<accession>A0A562TCE2</accession>
<proteinExistence type="predicted"/>
<keyword evidence="2" id="KW-0808">Transferase</keyword>
<name>A0A562TCE2_CHIJA</name>
<reference evidence="2 3" key="1">
    <citation type="journal article" date="2013" name="Stand. Genomic Sci.">
        <title>Genomic Encyclopedia of Type Strains, Phase I: The one thousand microbial genomes (KMG-I) project.</title>
        <authorList>
            <person name="Kyrpides N.C."/>
            <person name="Woyke T."/>
            <person name="Eisen J.A."/>
            <person name="Garrity G."/>
            <person name="Lilburn T.G."/>
            <person name="Beck B.J."/>
            <person name="Whitman W.B."/>
            <person name="Hugenholtz P."/>
            <person name="Klenk H.P."/>
        </authorList>
    </citation>
    <scope>NUCLEOTIDE SEQUENCE [LARGE SCALE GENOMIC DNA]</scope>
    <source>
        <strain evidence="2 3">DSM 13484</strain>
    </source>
</reference>
<dbReference type="RefSeq" id="WP_145710378.1">
    <property type="nucleotide sequence ID" value="NZ_BAAAFY010000001.1"/>
</dbReference>
<feature type="domain" description="N-acetyltransferase" evidence="1">
    <location>
        <begin position="11"/>
        <end position="179"/>
    </location>
</feature>
<dbReference type="OrthoDB" id="948250at2"/>
<dbReference type="AlphaFoldDB" id="A0A562TCE2"/>
<comment type="caution">
    <text evidence="2">The sequence shown here is derived from an EMBL/GenBank/DDBJ whole genome shotgun (WGS) entry which is preliminary data.</text>
</comment>